<name>A0AAN8V4N8_9MAGN</name>
<sequence>VKREREELEEFKSVLLACGSLERRKGDEDELSREKRVMGIDEDPQDKLVCVTNGVSYPGLALVRQLVIRGYSVRLMVHKQEDMEKLREMETTGETGGVNNRVEAVMGNLDEIEALAAAFNGCRGVFHTSASADPSGLSGYSVSSILKKYSDTYSSSSMSLWWKSMAEMEVRSSENVIEASARTPSVRKCVLTYSLLACISRENKSCDLTPVINHGCWSDEQLCTQRRGNAGAGDMHANCLLATADVGRLAEAHICVMEALGSTESGRYICYDRIVETQDEAGKLARDLGMPTHKISRHTTGTSRQSRFQLSKVKLNRPVPKTMRGWHGECCTGFLP</sequence>
<dbReference type="AlphaFoldDB" id="A0AAN8V4N8"/>
<keyword evidence="2" id="KW-0560">Oxidoreductase</keyword>
<keyword evidence="1" id="KW-0521">NADP</keyword>
<dbReference type="InterPro" id="IPR036291">
    <property type="entry name" value="NAD(P)-bd_dom_sf"/>
</dbReference>
<organism evidence="3 4">
    <name type="scientific">Dillenia turbinata</name>
    <dbReference type="NCBI Taxonomy" id="194707"/>
    <lineage>
        <taxon>Eukaryota</taxon>
        <taxon>Viridiplantae</taxon>
        <taxon>Streptophyta</taxon>
        <taxon>Embryophyta</taxon>
        <taxon>Tracheophyta</taxon>
        <taxon>Spermatophyta</taxon>
        <taxon>Magnoliopsida</taxon>
        <taxon>eudicotyledons</taxon>
        <taxon>Gunneridae</taxon>
        <taxon>Pentapetalae</taxon>
        <taxon>Dilleniales</taxon>
        <taxon>Dilleniaceae</taxon>
        <taxon>Dillenia</taxon>
    </lineage>
</organism>
<reference evidence="3 4" key="1">
    <citation type="submission" date="2023-12" db="EMBL/GenBank/DDBJ databases">
        <title>A high-quality genome assembly for Dillenia turbinata (Dilleniales).</title>
        <authorList>
            <person name="Chanderbali A."/>
        </authorList>
    </citation>
    <scope>NUCLEOTIDE SEQUENCE [LARGE SCALE GENOMIC DNA]</scope>
    <source>
        <strain evidence="3">LSX21</strain>
        <tissue evidence="3">Leaf</tissue>
    </source>
</reference>
<dbReference type="EMBL" id="JBAMMX010000014">
    <property type="protein sequence ID" value="KAK6928343.1"/>
    <property type="molecule type" value="Genomic_DNA"/>
</dbReference>
<dbReference type="Proteomes" id="UP001370490">
    <property type="component" value="Unassembled WGS sequence"/>
</dbReference>
<protein>
    <recommendedName>
        <fullName evidence="5">Cinnamoyl-CoA reductase</fullName>
    </recommendedName>
</protein>
<keyword evidence="4" id="KW-1185">Reference proteome</keyword>
<accession>A0AAN8V4N8</accession>
<feature type="non-terminal residue" evidence="3">
    <location>
        <position position="1"/>
    </location>
</feature>
<evidence type="ECO:0000313" key="4">
    <source>
        <dbReference type="Proteomes" id="UP001370490"/>
    </source>
</evidence>
<evidence type="ECO:0000313" key="3">
    <source>
        <dbReference type="EMBL" id="KAK6928343.1"/>
    </source>
</evidence>
<gene>
    <name evidence="3" type="ORF">RJ641_006934</name>
</gene>
<dbReference type="PANTHER" id="PTHR10366:SF483">
    <property type="entry name" value="CINNAMOYL COA REDUCTASE-LIKE PROTEIN"/>
    <property type="match status" value="1"/>
</dbReference>
<proteinExistence type="predicted"/>
<dbReference type="Gene3D" id="3.40.50.720">
    <property type="entry name" value="NAD(P)-binding Rossmann-like Domain"/>
    <property type="match status" value="1"/>
</dbReference>
<evidence type="ECO:0008006" key="5">
    <source>
        <dbReference type="Google" id="ProtNLM"/>
    </source>
</evidence>
<dbReference type="GO" id="GO:0016616">
    <property type="term" value="F:oxidoreductase activity, acting on the CH-OH group of donors, NAD or NADP as acceptor"/>
    <property type="evidence" value="ECO:0007669"/>
    <property type="project" value="TreeGrafter"/>
</dbReference>
<dbReference type="InterPro" id="IPR050425">
    <property type="entry name" value="NAD(P)_dehydrat-like"/>
</dbReference>
<comment type="caution">
    <text evidence="3">The sequence shown here is derived from an EMBL/GenBank/DDBJ whole genome shotgun (WGS) entry which is preliminary data.</text>
</comment>
<dbReference type="SUPFAM" id="SSF51735">
    <property type="entry name" value="NAD(P)-binding Rossmann-fold domains"/>
    <property type="match status" value="1"/>
</dbReference>
<dbReference type="PANTHER" id="PTHR10366">
    <property type="entry name" value="NAD DEPENDENT EPIMERASE/DEHYDRATASE"/>
    <property type="match status" value="1"/>
</dbReference>
<evidence type="ECO:0000256" key="1">
    <source>
        <dbReference type="ARBA" id="ARBA00022857"/>
    </source>
</evidence>
<evidence type="ECO:0000256" key="2">
    <source>
        <dbReference type="ARBA" id="ARBA00023002"/>
    </source>
</evidence>